<proteinExistence type="predicted"/>
<evidence type="ECO:0000256" key="1">
    <source>
        <dbReference type="ARBA" id="ARBA00004479"/>
    </source>
</evidence>
<feature type="transmembrane region" description="Helical" evidence="7">
    <location>
        <begin position="598"/>
        <end position="621"/>
    </location>
</feature>
<dbReference type="PANTHER" id="PTHR31386:SF2">
    <property type="entry name" value="SIMILAR TO RIKEN CDNA 2510039O18"/>
    <property type="match status" value="1"/>
</dbReference>
<evidence type="ECO:0000256" key="2">
    <source>
        <dbReference type="ARBA" id="ARBA00022692"/>
    </source>
</evidence>
<comment type="caution">
    <text evidence="8">The sequence shown here is derived from an EMBL/GenBank/DDBJ whole genome shotgun (WGS) entry which is preliminary data.</text>
</comment>
<evidence type="ECO:0000256" key="7">
    <source>
        <dbReference type="SAM" id="Phobius"/>
    </source>
</evidence>
<dbReference type="AlphaFoldDB" id="A0A814D3H1"/>
<evidence type="ECO:0000256" key="3">
    <source>
        <dbReference type="ARBA" id="ARBA00022729"/>
    </source>
</evidence>
<accession>A0A814D3H1</accession>
<dbReference type="Pfam" id="PF10222">
    <property type="entry name" value="DUF2152"/>
    <property type="match status" value="1"/>
</dbReference>
<keyword evidence="6" id="KW-0325">Glycoprotein</keyword>
<keyword evidence="4 7" id="KW-1133">Transmembrane helix</keyword>
<reference evidence="8" key="1">
    <citation type="submission" date="2021-02" db="EMBL/GenBank/DDBJ databases">
        <authorList>
            <person name="Nowell W R."/>
        </authorList>
    </citation>
    <scope>NUCLEOTIDE SEQUENCE</scope>
    <source>
        <strain evidence="8">Ploen Becks lab</strain>
    </source>
</reference>
<sequence>NHNLKATTATNNLAVILTRKIWDRSRSRRFMTLLLITICFMILTGYLLLPRNKKSGSFSAELESFIDSKLDRYKESIKSFNTLITVWPVKEKDPLVETQNTDKNELDHHDENLFLPYTGNGYIGISIISKRGIFANHHKTLSLPLLYNPLSQIYSDSMAKKEVTYVDVLNGLVGKIQCYQDKQDCIEISNTVYAHRTRPSILIEEIVLNNPTKESITFDVIQMGAKNWNLSSIKTENFNNMEFTVTKGIIDVSIDGKLKHLCISIGSTKLPNNLRIQEHEFNTKHYVITVIKYSVTLLTGKIEHLEPILNDLENQVVIELREATGIGFKQLKIEHTKAWNDIWKSGFGISKSLADDALNGDRVNASLYYIASNQRAPLIEKSKPISNSSITEFKNEYHIERCYEGFSTLNAVKLWKLPLDENEIADLNSLWMLTLQKHGCKSLLEMGVNGVLQAVVLSLGGLKFTLHHLETNLNPRQIHRDYYFRKINYANLSFISIEIIVDSDNHARLYVTLDELIDKNQKFYACDAGCIDPPVFLKNNEKIEFPVKLTNPLTAILYISPDKSHIDELQHALHVQEIDIAPQQDAHSIAIHKHGHSLGGLAALFWTLFVILIIIFHLFLFKLIYRELCAFSNNVPNEKSSYGGYGKNDYRKGRYARTV</sequence>
<dbReference type="EMBL" id="CAJNOC010002734">
    <property type="protein sequence ID" value="CAF0948826.1"/>
    <property type="molecule type" value="Genomic_DNA"/>
</dbReference>
<evidence type="ECO:0000256" key="5">
    <source>
        <dbReference type="ARBA" id="ARBA00023136"/>
    </source>
</evidence>
<organism evidence="8 9">
    <name type="scientific">Brachionus calyciflorus</name>
    <dbReference type="NCBI Taxonomy" id="104777"/>
    <lineage>
        <taxon>Eukaryota</taxon>
        <taxon>Metazoa</taxon>
        <taxon>Spiralia</taxon>
        <taxon>Gnathifera</taxon>
        <taxon>Rotifera</taxon>
        <taxon>Eurotatoria</taxon>
        <taxon>Monogononta</taxon>
        <taxon>Pseudotrocha</taxon>
        <taxon>Ploima</taxon>
        <taxon>Brachionidae</taxon>
        <taxon>Brachionus</taxon>
    </lineage>
</organism>
<keyword evidence="2 7" id="KW-0812">Transmembrane</keyword>
<keyword evidence="9" id="KW-1185">Reference proteome</keyword>
<evidence type="ECO:0000313" key="9">
    <source>
        <dbReference type="Proteomes" id="UP000663879"/>
    </source>
</evidence>
<keyword evidence="5 7" id="KW-0472">Membrane</keyword>
<feature type="transmembrane region" description="Helical" evidence="7">
    <location>
        <begin position="30"/>
        <end position="49"/>
    </location>
</feature>
<dbReference type="PANTHER" id="PTHR31386">
    <property type="entry name" value="UNCHARACTERIZED PROTEIN KIAA2013"/>
    <property type="match status" value="1"/>
</dbReference>
<gene>
    <name evidence="8" type="ORF">OXX778_LOCUS13830</name>
</gene>
<dbReference type="GO" id="GO:0016020">
    <property type="term" value="C:membrane"/>
    <property type="evidence" value="ECO:0007669"/>
    <property type="project" value="UniProtKB-SubCell"/>
</dbReference>
<evidence type="ECO:0000256" key="6">
    <source>
        <dbReference type="ARBA" id="ARBA00023180"/>
    </source>
</evidence>
<name>A0A814D3H1_9BILA</name>
<protein>
    <submittedName>
        <fullName evidence="8">Uncharacterized protein</fullName>
    </submittedName>
</protein>
<keyword evidence="3" id="KW-0732">Signal</keyword>
<comment type="subcellular location">
    <subcellularLocation>
        <location evidence="1">Membrane</location>
        <topology evidence="1">Single-pass type I membrane protein</topology>
    </subcellularLocation>
</comment>
<feature type="non-terminal residue" evidence="8">
    <location>
        <position position="1"/>
    </location>
</feature>
<dbReference type="InterPro" id="IPR018795">
    <property type="entry name" value="K2013-like"/>
</dbReference>
<evidence type="ECO:0000256" key="4">
    <source>
        <dbReference type="ARBA" id="ARBA00022989"/>
    </source>
</evidence>
<dbReference type="OrthoDB" id="10017443at2759"/>
<evidence type="ECO:0000313" key="8">
    <source>
        <dbReference type="EMBL" id="CAF0948826.1"/>
    </source>
</evidence>
<dbReference type="Proteomes" id="UP000663879">
    <property type="component" value="Unassembled WGS sequence"/>
</dbReference>